<evidence type="ECO:0000313" key="3">
    <source>
        <dbReference type="EMBL" id="GAB1219622.1"/>
    </source>
</evidence>
<evidence type="ECO:0000256" key="1">
    <source>
        <dbReference type="SAM" id="MobiDB-lite"/>
    </source>
</evidence>
<accession>A0ABQ0D9T9</accession>
<feature type="domain" description="RanBD1" evidence="2">
    <location>
        <begin position="604"/>
        <end position="739"/>
    </location>
</feature>
<evidence type="ECO:0000259" key="2">
    <source>
        <dbReference type="PROSITE" id="PS50196"/>
    </source>
</evidence>
<dbReference type="Gene3D" id="2.30.29.30">
    <property type="entry name" value="Pleckstrin-homology domain (PH domain)/Phosphotyrosine-binding domain (PTB)"/>
    <property type="match status" value="2"/>
</dbReference>
<feature type="compositionally biased region" description="Basic and acidic residues" evidence="1">
    <location>
        <begin position="525"/>
        <end position="541"/>
    </location>
</feature>
<sequence>MHALSPKNLDFDTLIDQLHPGLPQPKLLDIDRVISIDTHFPRVFSTVLTKRLNLHNPKSLLCDDDLKTLKSLRSTKAIHLRGEYTVWLKEVKKEQAGIHCEESLTDCQDSGITTEKHDFPTSHQNKEVMKEATHMTPQSVIEIKQGNLKEEDKKENNITEEDKNKIKEEEKQEELIENISNYYGEESKIKNYIRANEIEKRRKEVELGKEIEEEIAMIIGGISDDVKQIEVISREIIDKCKKDKDKREGIIMKIIESMLRNEIVVTTNPNRVHVYGEIIGNICFEWKEYRDQIITKIRSISPVFNSIYPKRTDKIEYEMIMKYKTKESDEKYFNRIRHSFKILTGILMSEVGDQTILLDIVMNGMYMQYDNKEVCLGRVGDLIGSMVEIMLDECGDKLKHTEYMPRVIQTIKEYLPIAQSHWEGKGPQGDYVMRKIKVLLQRYEKNLPFNKKVVDYQKELADYKKQIGLESCVWENTTKIKVVDTNEIHSKDNITTQENEEEHKDNITTERIEEESNKNTVSQEEINKESDKEENQENTEKQEEDNIEKQEEEKKEENQENTENQEEDNKDNANTKENNEEEKDKEEEKRKILEDDPEAEADIYFKPIIELKEIEQKEMEEEIVFKERGICVRYDTINEEFKERGRGEIEILKHPKTKLSRVILIRDQIFKLACDHYILPYIKIKEFPNNRRAIIYSVYEDYAQDEGKNTITFGMCFNNEEIKERFIKTFKELQEETQQIVNNKEEKQETTEKKEEKQETTENQEEKQETTEKKEENIEKKEENIEKKKVNIEEKGDDEERNRKIFNYQEFDIFGGKNPYDNMTTRQEIKRNKGIDIRKEESEQIKENTEGTEIKENAEKKKEEYKENTEFKAFDFSNILNKETDNNTTMINTQAEKTYNKIEEINIKNETENQEKTQAMNIQEYDNPQPHNNTEQKIEETPEIYNLSHEQQTTLTQNENHEITKEEEKRKILEDDPEAEADIYFKPIIELKEIEQKEMEEEIVFKERGICVRYDTINEEFKERGRGEIEILKHPKTKLSRVILIRDQIFKLACDHYILPYIKIKEFPNNRRAIIYSVYEDYAQDEGKNTITFGMCFNNEEIKERFIKTFKELQEETQQIVNKK</sequence>
<dbReference type="EMBL" id="BAAFRS010000040">
    <property type="protein sequence ID" value="GAB1219622.1"/>
    <property type="molecule type" value="Genomic_DNA"/>
</dbReference>
<dbReference type="SUPFAM" id="SSF50729">
    <property type="entry name" value="PH domain-like"/>
    <property type="match status" value="2"/>
</dbReference>
<keyword evidence="4" id="KW-1185">Reference proteome</keyword>
<proteinExistence type="predicted"/>
<feature type="compositionally biased region" description="Basic and acidic residues" evidence="1">
    <location>
        <begin position="501"/>
        <end position="517"/>
    </location>
</feature>
<dbReference type="InterPro" id="IPR045255">
    <property type="entry name" value="RanBP1-like"/>
</dbReference>
<feature type="region of interest" description="Disordered" evidence="1">
    <location>
        <begin position="491"/>
        <end position="596"/>
    </location>
</feature>
<feature type="compositionally biased region" description="Acidic residues" evidence="1">
    <location>
        <begin position="559"/>
        <end position="569"/>
    </location>
</feature>
<dbReference type="Pfam" id="PF00638">
    <property type="entry name" value="Ran_BP1"/>
    <property type="match status" value="2"/>
</dbReference>
<dbReference type="PANTHER" id="PTHR23138">
    <property type="entry name" value="RAN BINDING PROTEIN"/>
    <property type="match status" value="1"/>
</dbReference>
<organism evidence="3 4">
    <name type="scientific">Entamoeba nuttalli</name>
    <dbReference type="NCBI Taxonomy" id="412467"/>
    <lineage>
        <taxon>Eukaryota</taxon>
        <taxon>Amoebozoa</taxon>
        <taxon>Evosea</taxon>
        <taxon>Archamoebae</taxon>
        <taxon>Mastigamoebida</taxon>
        <taxon>Entamoebidae</taxon>
        <taxon>Entamoeba</taxon>
    </lineage>
</organism>
<feature type="domain" description="RanBD1" evidence="2">
    <location>
        <begin position="984"/>
        <end position="1119"/>
    </location>
</feature>
<dbReference type="Proteomes" id="UP001628156">
    <property type="component" value="Unassembled WGS sequence"/>
</dbReference>
<dbReference type="SMART" id="SM00160">
    <property type="entry name" value="RanBD"/>
    <property type="match status" value="2"/>
</dbReference>
<name>A0ABQ0D9T9_9EUKA</name>
<dbReference type="InterPro" id="IPR011993">
    <property type="entry name" value="PH-like_dom_sf"/>
</dbReference>
<dbReference type="InterPro" id="IPR000156">
    <property type="entry name" value="Ran_bind_dom"/>
</dbReference>
<dbReference type="PROSITE" id="PS50196">
    <property type="entry name" value="RANBD1"/>
    <property type="match status" value="2"/>
</dbReference>
<dbReference type="CDD" id="cd00835">
    <property type="entry name" value="RanBD_family"/>
    <property type="match status" value="2"/>
</dbReference>
<protein>
    <recommendedName>
        <fullName evidence="2">RanBD1 domain-containing protein</fullName>
    </recommendedName>
</protein>
<evidence type="ECO:0000313" key="4">
    <source>
        <dbReference type="Proteomes" id="UP001628156"/>
    </source>
</evidence>
<feature type="region of interest" description="Disordered" evidence="1">
    <location>
        <begin position="741"/>
        <end position="779"/>
    </location>
</feature>
<dbReference type="PANTHER" id="PTHR23138:SF87">
    <property type="entry name" value="E3 SUMO-PROTEIN LIGASE RANBP2"/>
    <property type="match status" value="1"/>
</dbReference>
<feature type="compositionally biased region" description="Basic and acidic residues" evidence="1">
    <location>
        <begin position="547"/>
        <end position="558"/>
    </location>
</feature>
<comment type="caution">
    <text evidence="3">The sequence shown here is derived from an EMBL/GenBank/DDBJ whole genome shotgun (WGS) entry which is preliminary data.</text>
</comment>
<gene>
    <name evidence="3" type="ORF">ENUP19_0040G0009</name>
</gene>
<feature type="compositionally biased region" description="Basic and acidic residues" evidence="1">
    <location>
        <begin position="743"/>
        <end position="779"/>
    </location>
</feature>
<reference evidence="3 4" key="1">
    <citation type="journal article" date="2019" name="PLoS Negl. Trop. Dis.">
        <title>Whole genome sequencing of Entamoeba nuttalli reveals mammalian host-related molecular signatures and a novel octapeptide-repeat surface protein.</title>
        <authorList>
            <person name="Tanaka M."/>
            <person name="Makiuchi T."/>
            <person name="Komiyama T."/>
            <person name="Shiina T."/>
            <person name="Osaki K."/>
            <person name="Tachibana H."/>
        </authorList>
    </citation>
    <scope>NUCLEOTIDE SEQUENCE [LARGE SCALE GENOMIC DNA]</scope>
    <source>
        <strain evidence="3 4">P19-061405</strain>
    </source>
</reference>